<dbReference type="Proteomes" id="UP000823631">
    <property type="component" value="Unassembled WGS sequence"/>
</dbReference>
<keyword evidence="2" id="KW-0732">Signal</keyword>
<dbReference type="InterPro" id="IPR024510">
    <property type="entry name" value="DUF2589"/>
</dbReference>
<proteinExistence type="predicted"/>
<accession>A0A9D9D9U3</accession>
<organism evidence="3 4">
    <name type="scientific">Candidatus Avisuccinivibrio stercorigallinarum</name>
    <dbReference type="NCBI Taxonomy" id="2840704"/>
    <lineage>
        <taxon>Bacteria</taxon>
        <taxon>Pseudomonadati</taxon>
        <taxon>Pseudomonadota</taxon>
        <taxon>Gammaproteobacteria</taxon>
        <taxon>Aeromonadales</taxon>
        <taxon>Succinivibrionaceae</taxon>
        <taxon>Succinivibrionaceae incertae sedis</taxon>
        <taxon>Candidatus Avisuccinivibrio</taxon>
    </lineage>
</organism>
<dbReference type="AlphaFoldDB" id="A0A9D9D9U3"/>
<reference evidence="3" key="2">
    <citation type="journal article" date="2021" name="PeerJ">
        <title>Extensive microbial diversity within the chicken gut microbiome revealed by metagenomics and culture.</title>
        <authorList>
            <person name="Gilroy R."/>
            <person name="Ravi A."/>
            <person name="Getino M."/>
            <person name="Pursley I."/>
            <person name="Horton D.L."/>
            <person name="Alikhan N.F."/>
            <person name="Baker D."/>
            <person name="Gharbi K."/>
            <person name="Hall N."/>
            <person name="Watson M."/>
            <person name="Adriaenssens E.M."/>
            <person name="Foster-Nyarko E."/>
            <person name="Jarju S."/>
            <person name="Secka A."/>
            <person name="Antonio M."/>
            <person name="Oren A."/>
            <person name="Chaudhuri R.R."/>
            <person name="La Ragione R."/>
            <person name="Hildebrand F."/>
            <person name="Pallen M.J."/>
        </authorList>
    </citation>
    <scope>NUCLEOTIDE SEQUENCE</scope>
    <source>
        <strain evidence="3">17213</strain>
    </source>
</reference>
<feature type="compositionally biased region" description="Polar residues" evidence="1">
    <location>
        <begin position="190"/>
        <end position="201"/>
    </location>
</feature>
<comment type="caution">
    <text evidence="3">The sequence shown here is derived from an EMBL/GenBank/DDBJ whole genome shotgun (WGS) entry which is preliminary data.</text>
</comment>
<dbReference type="Pfam" id="PF11655">
    <property type="entry name" value="DUF2589"/>
    <property type="match status" value="1"/>
</dbReference>
<feature type="region of interest" description="Disordered" evidence="1">
    <location>
        <begin position="130"/>
        <end position="150"/>
    </location>
</feature>
<protein>
    <submittedName>
        <fullName evidence="3">DUF2589 domain-containing protein</fullName>
    </submittedName>
</protein>
<sequence>MSKFITLKSLIAALARSFSTAQDELSWSQLAALQTYFHDDLTPKTLNMKLPEPQADNQIASTSFKAPILSLIPPKPLAITEAKLTFHVGLGEISAEQESGLTLRQRFLDIGRHDKGGRVHSEVLPYELLVDPKSPEKQSGSIQISMKVRSDSQSEGFDRMLAKLAQLQGNWNPPKALATSPKQASEPEENQASSESAVQENPEQKPAGDAQKSKDKPSSSQETTD</sequence>
<dbReference type="EMBL" id="JADINH010000027">
    <property type="protein sequence ID" value="MBO8415063.1"/>
    <property type="molecule type" value="Genomic_DNA"/>
</dbReference>
<evidence type="ECO:0000313" key="4">
    <source>
        <dbReference type="Proteomes" id="UP000823631"/>
    </source>
</evidence>
<feature type="region of interest" description="Disordered" evidence="1">
    <location>
        <begin position="167"/>
        <end position="225"/>
    </location>
</feature>
<feature type="chain" id="PRO_5038955101" evidence="2">
    <location>
        <begin position="22"/>
        <end position="225"/>
    </location>
</feature>
<feature type="signal peptide" evidence="2">
    <location>
        <begin position="1"/>
        <end position="21"/>
    </location>
</feature>
<name>A0A9D9D9U3_9GAMM</name>
<gene>
    <name evidence="3" type="ORF">IAB19_01615</name>
</gene>
<evidence type="ECO:0000256" key="2">
    <source>
        <dbReference type="SAM" id="SignalP"/>
    </source>
</evidence>
<evidence type="ECO:0000313" key="3">
    <source>
        <dbReference type="EMBL" id="MBO8415063.1"/>
    </source>
</evidence>
<evidence type="ECO:0000256" key="1">
    <source>
        <dbReference type="SAM" id="MobiDB-lite"/>
    </source>
</evidence>
<reference evidence="3" key="1">
    <citation type="submission" date="2020-10" db="EMBL/GenBank/DDBJ databases">
        <authorList>
            <person name="Gilroy R."/>
        </authorList>
    </citation>
    <scope>NUCLEOTIDE SEQUENCE</scope>
    <source>
        <strain evidence="3">17213</strain>
    </source>
</reference>